<sequence length="392" mass="42227">MALNWFSLRRTGADRRTPGAEPDDVADRGRTPAGPGADSPSADGQPLSWPEMVRVMGQEVSSSLAAASDQLDRLNRLEPSLVSGLGPLRDAIERARQAGLAAQQVLRLHEDPPAQQREVLNLADVARAALTARGEWFKRRHVHVRQGLAQAQVVADSSMAYSLIDELLQWAGQLSSEVVIAVDKSQRSGRARLRVSAWCDPATLPEGSWRSMRWVLWHQLARAMGAQAQMEMRNDHVRVTLSLAAPTEAQLSTAMDELNGQSSVSAVIQGCRVLIVSTLAQRRAQCLQALAGYGVLLDQADSMGQAMRVAEQHLPDALIYDAAVAGPAMEQLRDRISARSGTQPAVIEINEQVGATEFQASTIGTLSTGRVAAGSLKQALGPALVFELCKVI</sequence>
<dbReference type="OrthoDB" id="8884905at2"/>
<organism evidence="2 3">
    <name type="scientific">Ottowia oryzae</name>
    <dbReference type="NCBI Taxonomy" id="2109914"/>
    <lineage>
        <taxon>Bacteria</taxon>
        <taxon>Pseudomonadati</taxon>
        <taxon>Pseudomonadota</taxon>
        <taxon>Betaproteobacteria</taxon>
        <taxon>Burkholderiales</taxon>
        <taxon>Comamonadaceae</taxon>
        <taxon>Ottowia</taxon>
    </lineage>
</organism>
<keyword evidence="3" id="KW-1185">Reference proteome</keyword>
<evidence type="ECO:0000256" key="1">
    <source>
        <dbReference type="SAM" id="MobiDB-lite"/>
    </source>
</evidence>
<evidence type="ECO:0000313" key="2">
    <source>
        <dbReference type="EMBL" id="AVO34544.1"/>
    </source>
</evidence>
<accession>A0A2S0MF84</accession>
<dbReference type="RefSeq" id="WP_106703096.1">
    <property type="nucleotide sequence ID" value="NZ_CP027666.1"/>
</dbReference>
<dbReference type="Proteomes" id="UP000239709">
    <property type="component" value="Chromosome"/>
</dbReference>
<feature type="region of interest" description="Disordered" evidence="1">
    <location>
        <begin position="1"/>
        <end position="48"/>
    </location>
</feature>
<dbReference type="AlphaFoldDB" id="A0A2S0MF84"/>
<reference evidence="2 3" key="1">
    <citation type="submission" date="2018-03" db="EMBL/GenBank/DDBJ databases">
        <title>Genome sequencing of Ottowia sp.</title>
        <authorList>
            <person name="Kim S.-J."/>
            <person name="Heo J."/>
            <person name="Kwon S.-W."/>
        </authorList>
    </citation>
    <scope>NUCLEOTIDE SEQUENCE [LARGE SCALE GENOMIC DNA]</scope>
    <source>
        <strain evidence="2 3">KADR8-3</strain>
    </source>
</reference>
<dbReference type="EMBL" id="CP027666">
    <property type="protein sequence ID" value="AVO34544.1"/>
    <property type="molecule type" value="Genomic_DNA"/>
</dbReference>
<dbReference type="KEGG" id="otk:C6570_10140"/>
<evidence type="ECO:0000313" key="3">
    <source>
        <dbReference type="Proteomes" id="UP000239709"/>
    </source>
</evidence>
<protein>
    <submittedName>
        <fullName evidence="2">Uncharacterized protein</fullName>
    </submittedName>
</protein>
<gene>
    <name evidence="2" type="ORF">C6570_10140</name>
</gene>
<name>A0A2S0MF84_9BURK</name>
<proteinExistence type="predicted"/>